<proteinExistence type="inferred from homology"/>
<dbReference type="InterPro" id="IPR045851">
    <property type="entry name" value="AMP-bd_C_sf"/>
</dbReference>
<comment type="similarity">
    <text evidence="1">Belongs to the ATP-dependent AMP-binding enzyme family.</text>
</comment>
<accession>A0ABQ4A1F4</accession>
<evidence type="ECO:0000313" key="6">
    <source>
        <dbReference type="EMBL" id="GIE24534.1"/>
    </source>
</evidence>
<evidence type="ECO:0000256" key="1">
    <source>
        <dbReference type="ARBA" id="ARBA00006432"/>
    </source>
</evidence>
<feature type="domain" description="AMP-dependent synthetase/ligase" evidence="4">
    <location>
        <begin position="24"/>
        <end position="380"/>
    </location>
</feature>
<dbReference type="Proteomes" id="UP000603200">
    <property type="component" value="Unassembled WGS sequence"/>
</dbReference>
<evidence type="ECO:0000259" key="5">
    <source>
        <dbReference type="Pfam" id="PF13193"/>
    </source>
</evidence>
<dbReference type="InterPro" id="IPR000873">
    <property type="entry name" value="AMP-dep_synth/lig_dom"/>
</dbReference>
<dbReference type="InterPro" id="IPR042099">
    <property type="entry name" value="ANL_N_sf"/>
</dbReference>
<feature type="domain" description="AMP-binding enzyme C-terminal" evidence="5">
    <location>
        <begin position="436"/>
        <end position="508"/>
    </location>
</feature>
<keyword evidence="2" id="KW-0436">Ligase</keyword>
<evidence type="ECO:0000313" key="7">
    <source>
        <dbReference type="Proteomes" id="UP000603200"/>
    </source>
</evidence>
<reference evidence="6 7" key="1">
    <citation type="submission" date="2021-01" db="EMBL/GenBank/DDBJ databases">
        <title>Whole genome shotgun sequence of Actinoplanes humidus NBRC 14915.</title>
        <authorList>
            <person name="Komaki H."/>
            <person name="Tamura T."/>
        </authorList>
    </citation>
    <scope>NUCLEOTIDE SEQUENCE [LARGE SCALE GENOMIC DNA]</scope>
    <source>
        <strain evidence="6 7">NBRC 14915</strain>
    </source>
</reference>
<evidence type="ECO:0000259" key="4">
    <source>
        <dbReference type="Pfam" id="PF00501"/>
    </source>
</evidence>
<sequence>MHTYQGISPVQDLGRYPTVLAALADRARHTPDAPYLTSVDGDGPETVLTFGLLDSWSGRLARWLRREHAIAPGDVVALTPLNEPVSIAVLFAILRAGAVCLLVNPGDPAGRAFEQIDSQSAVALLVPPALTRERDPDPRAVIVPDPSQLPDATGGDLPPVRPDTDALLFGTSGSTAAAKMVAQTHRNAATNAEAFVRHHRMQPGDRILGFLPIHHANGVHTTLLSPLFSASHTVLARGFSPFQYPELVQRYRPRLASAVPSVLDTLLQTWREPVFPAEFEYFLTAAAPLSARTCAEVYSKFGVRVVQGYGLTETTNFSTTVPIDLPESEYRRLMLDTAIPSIGTAVYGNEVAVFTASGERARPGEHGEIRMRGHNVMSRYAGNPAATDEAFLDGWFHSGDQGYEVVSAYTPGNFIVITGRTKNMAKVRGEAVSLEEMERALLRLDGVRDAACIALPDPVEGEAITAVVVSPEVSETRIARHLSGVFSANALPRRIVFADRIPRTSTGKIIRRQLTDEIGTNRGTPATPPANDNVTEQP</sequence>
<dbReference type="Pfam" id="PF13193">
    <property type="entry name" value="AMP-binding_C"/>
    <property type="match status" value="1"/>
</dbReference>
<evidence type="ECO:0000256" key="3">
    <source>
        <dbReference type="SAM" id="MobiDB-lite"/>
    </source>
</evidence>
<feature type="region of interest" description="Disordered" evidence="3">
    <location>
        <begin position="514"/>
        <end position="538"/>
    </location>
</feature>
<organism evidence="6 7">
    <name type="scientific">Winogradskya humida</name>
    <dbReference type="NCBI Taxonomy" id="113566"/>
    <lineage>
        <taxon>Bacteria</taxon>
        <taxon>Bacillati</taxon>
        <taxon>Actinomycetota</taxon>
        <taxon>Actinomycetes</taxon>
        <taxon>Micromonosporales</taxon>
        <taxon>Micromonosporaceae</taxon>
        <taxon>Winogradskya</taxon>
    </lineage>
</organism>
<name>A0ABQ4A1F4_9ACTN</name>
<gene>
    <name evidence="6" type="ORF">Ahu01nite_076360</name>
</gene>
<dbReference type="PANTHER" id="PTHR43201:SF5">
    <property type="entry name" value="MEDIUM-CHAIN ACYL-COA LIGASE ACSF2, MITOCHONDRIAL"/>
    <property type="match status" value="1"/>
</dbReference>
<dbReference type="Gene3D" id="3.30.300.30">
    <property type="match status" value="1"/>
</dbReference>
<feature type="region of interest" description="Disordered" evidence="3">
    <location>
        <begin position="133"/>
        <end position="157"/>
    </location>
</feature>
<dbReference type="Gene3D" id="3.40.50.12780">
    <property type="entry name" value="N-terminal domain of ligase-like"/>
    <property type="match status" value="1"/>
</dbReference>
<dbReference type="InterPro" id="IPR025110">
    <property type="entry name" value="AMP-bd_C"/>
</dbReference>
<dbReference type="SUPFAM" id="SSF56801">
    <property type="entry name" value="Acetyl-CoA synthetase-like"/>
    <property type="match status" value="1"/>
</dbReference>
<keyword evidence="7" id="KW-1185">Reference proteome</keyword>
<dbReference type="EMBL" id="BOMN01000111">
    <property type="protein sequence ID" value="GIE24534.1"/>
    <property type="molecule type" value="Genomic_DNA"/>
</dbReference>
<dbReference type="Pfam" id="PF00501">
    <property type="entry name" value="AMP-binding"/>
    <property type="match status" value="1"/>
</dbReference>
<evidence type="ECO:0000256" key="2">
    <source>
        <dbReference type="ARBA" id="ARBA00022598"/>
    </source>
</evidence>
<comment type="caution">
    <text evidence="6">The sequence shown here is derived from an EMBL/GenBank/DDBJ whole genome shotgun (WGS) entry which is preliminary data.</text>
</comment>
<protein>
    <submittedName>
        <fullName evidence="6">AMP-dependent synthetase</fullName>
    </submittedName>
</protein>
<dbReference type="PANTHER" id="PTHR43201">
    <property type="entry name" value="ACYL-COA SYNTHETASE"/>
    <property type="match status" value="1"/>
</dbReference>